<protein>
    <recommendedName>
        <fullName evidence="2">Acyltransferase 3 domain-containing protein</fullName>
    </recommendedName>
</protein>
<reference evidence="3" key="2">
    <citation type="submission" date="2022-10" db="EMBL/GenBank/DDBJ databases">
        <authorList>
            <consortium name="ENA_rothamsted_submissions"/>
            <consortium name="culmorum"/>
            <person name="King R."/>
        </authorList>
    </citation>
    <scope>NUCLEOTIDE SEQUENCE</scope>
</reference>
<dbReference type="InterPro" id="IPR052728">
    <property type="entry name" value="O2_lipid_transport_reg"/>
</dbReference>
<feature type="transmembrane region" description="Helical" evidence="1">
    <location>
        <begin position="167"/>
        <end position="188"/>
    </location>
</feature>
<dbReference type="OrthoDB" id="6585993at2759"/>
<evidence type="ECO:0000313" key="3">
    <source>
        <dbReference type="EMBL" id="CAG9789249.1"/>
    </source>
</evidence>
<evidence type="ECO:0000313" key="4">
    <source>
        <dbReference type="Proteomes" id="UP001153714"/>
    </source>
</evidence>
<dbReference type="Pfam" id="PF01757">
    <property type="entry name" value="Acyl_transf_3"/>
    <property type="match status" value="1"/>
</dbReference>
<evidence type="ECO:0000256" key="1">
    <source>
        <dbReference type="SAM" id="Phobius"/>
    </source>
</evidence>
<evidence type="ECO:0000259" key="2">
    <source>
        <dbReference type="Pfam" id="PF01757"/>
    </source>
</evidence>
<feature type="transmembrane region" description="Helical" evidence="1">
    <location>
        <begin position="292"/>
        <end position="311"/>
    </location>
</feature>
<feature type="transmembrane region" description="Helical" evidence="1">
    <location>
        <begin position="141"/>
        <end position="160"/>
    </location>
</feature>
<organism evidence="3 4">
    <name type="scientific">Diatraea saccharalis</name>
    <name type="common">sugarcane borer</name>
    <dbReference type="NCBI Taxonomy" id="40085"/>
    <lineage>
        <taxon>Eukaryota</taxon>
        <taxon>Metazoa</taxon>
        <taxon>Ecdysozoa</taxon>
        <taxon>Arthropoda</taxon>
        <taxon>Hexapoda</taxon>
        <taxon>Insecta</taxon>
        <taxon>Pterygota</taxon>
        <taxon>Neoptera</taxon>
        <taxon>Endopterygota</taxon>
        <taxon>Lepidoptera</taxon>
        <taxon>Glossata</taxon>
        <taxon>Ditrysia</taxon>
        <taxon>Pyraloidea</taxon>
        <taxon>Crambidae</taxon>
        <taxon>Crambinae</taxon>
        <taxon>Diatraea</taxon>
    </lineage>
</organism>
<proteinExistence type="predicted"/>
<dbReference type="Proteomes" id="UP001153714">
    <property type="component" value="Chromosome 2"/>
</dbReference>
<dbReference type="PANTHER" id="PTHR11161">
    <property type="entry name" value="O-ACYLTRANSFERASE"/>
    <property type="match status" value="1"/>
</dbReference>
<accession>A0A9N9WCM1</accession>
<reference evidence="3" key="1">
    <citation type="submission" date="2021-12" db="EMBL/GenBank/DDBJ databases">
        <authorList>
            <person name="King R."/>
        </authorList>
    </citation>
    <scope>NUCLEOTIDE SEQUENCE</scope>
</reference>
<feature type="transmembrane region" description="Helical" evidence="1">
    <location>
        <begin position="222"/>
        <end position="240"/>
    </location>
</feature>
<feature type="transmembrane region" description="Helical" evidence="1">
    <location>
        <begin position="43"/>
        <end position="61"/>
    </location>
</feature>
<sequence length="365" mass="41843">MSKLSNGSGIKNPDAMDNPCGRCERVDTEAQRVLGWLVLHDDLLVDTFFLISAFLTAKALFEFRTLPSIPLMIFRRYIRLVIGLAVVVFFMAAAFDHTGSGPLWNRFSDDEVAACRDNWWLNLLMLSNYIKSGHMCLVMTWYIPCDFHFFVITVIVFALYKRCPTLGMIIACVLAAASIIIPGVINYINKLHAIQLFTYDFLSNPRGNRQFNIMYIKSHTRAAAYIVGLFAGYLFVKYKLKETVKFSQKKSLMYICAALTVMVFITFLGVSYQLRGYSELEGNLYAALNRPIWAAGVVLIILTCAFGKVRFDYIESLMFRQRGARRVGEWFPEVVPMGTPQQVGIRRISRPLYHHHQEYWNIEEP</sequence>
<dbReference type="PANTHER" id="PTHR11161:SF71">
    <property type="entry name" value="NOSE RESISTANT-TO-FLUOXETINE PROTEIN N-TERMINAL DOMAIN-CONTAINING PROTEIN"/>
    <property type="match status" value="1"/>
</dbReference>
<dbReference type="InterPro" id="IPR002656">
    <property type="entry name" value="Acyl_transf_3_dom"/>
</dbReference>
<dbReference type="EMBL" id="OU893333">
    <property type="protein sequence ID" value="CAG9789249.1"/>
    <property type="molecule type" value="Genomic_DNA"/>
</dbReference>
<dbReference type="GO" id="GO:0016747">
    <property type="term" value="F:acyltransferase activity, transferring groups other than amino-acyl groups"/>
    <property type="evidence" value="ECO:0007669"/>
    <property type="project" value="InterPro"/>
</dbReference>
<dbReference type="AlphaFoldDB" id="A0A9N9WCM1"/>
<gene>
    <name evidence="3" type="ORF">DIATSA_LOCUS6995</name>
</gene>
<keyword evidence="1" id="KW-0472">Membrane</keyword>
<name>A0A9N9WCM1_9NEOP</name>
<keyword evidence="1" id="KW-0812">Transmembrane</keyword>
<feature type="transmembrane region" description="Helical" evidence="1">
    <location>
        <begin position="252"/>
        <end position="272"/>
    </location>
</feature>
<keyword evidence="4" id="KW-1185">Reference proteome</keyword>
<feature type="transmembrane region" description="Helical" evidence="1">
    <location>
        <begin position="77"/>
        <end position="95"/>
    </location>
</feature>
<keyword evidence="1" id="KW-1133">Transmembrane helix</keyword>
<feature type="domain" description="Acyltransferase 3" evidence="2">
    <location>
        <begin position="44"/>
        <end position="306"/>
    </location>
</feature>